<evidence type="ECO:0000256" key="7">
    <source>
        <dbReference type="ARBA" id="ARBA00049244"/>
    </source>
</evidence>
<dbReference type="EMBL" id="MN740609">
    <property type="protein sequence ID" value="QHU35573.1"/>
    <property type="molecule type" value="Genomic_DNA"/>
</dbReference>
<dbReference type="InterPro" id="IPR006134">
    <property type="entry name" value="DNA-dir_DNA_pol_B_multi_dom"/>
</dbReference>
<keyword evidence="5" id="KW-0239">DNA-directed DNA polymerase</keyword>
<keyword evidence="4" id="KW-0548">Nucleotidyltransferase</keyword>
<dbReference type="InterPro" id="IPR043502">
    <property type="entry name" value="DNA/RNA_pol_sf"/>
</dbReference>
<evidence type="ECO:0000256" key="2">
    <source>
        <dbReference type="ARBA" id="ARBA00012417"/>
    </source>
</evidence>
<evidence type="ECO:0000259" key="9">
    <source>
        <dbReference type="Pfam" id="PF03104"/>
    </source>
</evidence>
<dbReference type="InterPro" id="IPR006172">
    <property type="entry name" value="DNA-dir_DNA_pol_B"/>
</dbReference>
<dbReference type="GO" id="GO:0003887">
    <property type="term" value="F:DNA-directed DNA polymerase activity"/>
    <property type="evidence" value="ECO:0007669"/>
    <property type="project" value="UniProtKB-KW"/>
</dbReference>
<dbReference type="SUPFAM" id="SSF56672">
    <property type="entry name" value="DNA/RNA polymerases"/>
    <property type="match status" value="1"/>
</dbReference>
<evidence type="ECO:0000256" key="6">
    <source>
        <dbReference type="ARBA" id="ARBA00023125"/>
    </source>
</evidence>
<comment type="catalytic activity">
    <reaction evidence="7">
        <text>DNA(n) + a 2'-deoxyribonucleoside 5'-triphosphate = DNA(n+1) + diphosphate</text>
        <dbReference type="Rhea" id="RHEA:22508"/>
        <dbReference type="Rhea" id="RHEA-COMP:17339"/>
        <dbReference type="Rhea" id="RHEA-COMP:17340"/>
        <dbReference type="ChEBI" id="CHEBI:33019"/>
        <dbReference type="ChEBI" id="CHEBI:61560"/>
        <dbReference type="ChEBI" id="CHEBI:173112"/>
        <dbReference type="EC" id="2.7.7.7"/>
    </reaction>
</comment>
<dbReference type="GO" id="GO:0006287">
    <property type="term" value="P:base-excision repair, gap-filling"/>
    <property type="evidence" value="ECO:0007669"/>
    <property type="project" value="TreeGrafter"/>
</dbReference>
<proteinExistence type="inferred from homology"/>
<dbReference type="Gene3D" id="3.30.342.10">
    <property type="entry name" value="DNA Polymerase, chain B, domain 1"/>
    <property type="match status" value="1"/>
</dbReference>
<dbReference type="Gene3D" id="3.90.1600.10">
    <property type="entry name" value="Palm domain of DNA polymerase"/>
    <property type="match status" value="1"/>
</dbReference>
<comment type="similarity">
    <text evidence="1">Belongs to the DNA polymerase type-B family.</text>
</comment>
<evidence type="ECO:0000259" key="8">
    <source>
        <dbReference type="Pfam" id="PF00136"/>
    </source>
</evidence>
<dbReference type="AlphaFoldDB" id="A0A6C0LZ52"/>
<feature type="domain" description="DNA-directed DNA polymerase family B multifunctional" evidence="8">
    <location>
        <begin position="490"/>
        <end position="994"/>
    </location>
</feature>
<name>A0A6C0LZ52_9ZZZZ</name>
<dbReference type="Pfam" id="PF03104">
    <property type="entry name" value="DNA_pol_B_exo1"/>
    <property type="match status" value="1"/>
</dbReference>
<dbReference type="InterPro" id="IPR042087">
    <property type="entry name" value="DNA_pol_B_thumb"/>
</dbReference>
<dbReference type="PANTHER" id="PTHR10322">
    <property type="entry name" value="DNA POLYMERASE CATALYTIC SUBUNIT"/>
    <property type="match status" value="1"/>
</dbReference>
<sequence>MSHDPRGVRATPVTTLSYRAYDWILDVNDDTKDTTIYSSGKTLDGQTVMIRIEEFQPYVYMELPSNRKWTNASARDLYDEIVDRMGEMAPVSYKMCRKFMIEYKRHSTHLMLSFKSHNACKLLEYKCKRKIGSYAPDTFKVHEQNIDPLIKFMTLRKITPCGWIDVRRSESDSVDNEGFSSADIAMVVKWNEVYPSDAYEDEMPPMNVASFDIECYSKNHNSKHPDATVPENIVFQISFHLLNTKTNDVELNLLSLYDCPQIEGATVHNYASEKNLLLGFAAMVNEKDPDVFLSWNGIKFDWDYLVQRAELNGIYLRFAAIGRLVGERAVLQSARWHSSAYGEQKYRFLHPHGRINIDMMIEVERSYKLDKYSLNFVANHFLGEQKEDVSPLQLFKLIEITQKTKGMTNVNDVHQLVARLVGRDAYKGVVKTAKDAILSASTKTELSSAIKMCIHLIGTYCVKDSILPIKLYEHHNTYTTLEQMSNICGVPITYLQTRGQQIKVIAQLYRETSFNNIVVTYKAYGDSKDDRKYQGATVLEAIPGYYTNVSVFDFESLYPTTMIAKNICYTTLVHPSDPIPDDRCNVCEWEDHVGCEHDTKHRKRDNDKILCDEKPQKYRFIKVTYDKDGTPHGEGVFPKLLRKLLTSRKAVKKEIKALSTSMRECTDEVLVLHMKHKLGVLDAKQRALKVSANSMYGFTGARHGMLPFIEGAASTTAIGRELIASAIDYIKETQKNVSIVYGDTDSCMWQVFDTKNMAEVFSLSKTIAKLTTDHLKRQLLGFGDKKLTSSQQMEYDATPINLEFENVYSKYLLLTMKRYIGDVCDVTGKVVSHTSKGVVSVRRDNCNYARNVYKETVNDIFSGMSKENVMGNVYERLHNIARGLVSPKMLSIFVGVGDVGVGEEGETDAEKYGGYNKNSHDVHVMLARRMIARGDTVVPNTRLEYVLLKTDEGECLQGNKAEDYTYYMDNRRALDLQIDSLFYLEKKFNQLNELVTIKFRPKSEIYTPLAERIMEKVREMDSADEVDSIVRLGSMYKRVKFILQSPKADGDEHADLIELCNQWHAEYVMERLNKQFGGHKAIDRRKVGKEVLYDSNPINAVYRVHKAYSLVVKQLNGMFSPFADEESI</sequence>
<evidence type="ECO:0000313" key="10">
    <source>
        <dbReference type="EMBL" id="QHU35573.1"/>
    </source>
</evidence>
<reference evidence="10" key="1">
    <citation type="journal article" date="2020" name="Nature">
        <title>Giant virus diversity and host interactions through global metagenomics.</title>
        <authorList>
            <person name="Schulz F."/>
            <person name="Roux S."/>
            <person name="Paez-Espino D."/>
            <person name="Jungbluth S."/>
            <person name="Walsh D.A."/>
            <person name="Denef V.J."/>
            <person name="McMahon K.D."/>
            <person name="Konstantinidis K.T."/>
            <person name="Eloe-Fadrosh E.A."/>
            <person name="Kyrpides N.C."/>
            <person name="Woyke T."/>
        </authorList>
    </citation>
    <scope>NUCLEOTIDE SEQUENCE</scope>
    <source>
        <strain evidence="10">GVMAG-S-1029409-49</strain>
    </source>
</reference>
<dbReference type="GO" id="GO:0000166">
    <property type="term" value="F:nucleotide binding"/>
    <property type="evidence" value="ECO:0007669"/>
    <property type="project" value="InterPro"/>
</dbReference>
<dbReference type="EC" id="2.7.7.7" evidence="2"/>
<dbReference type="InterPro" id="IPR050240">
    <property type="entry name" value="DNA_pol_type-B"/>
</dbReference>
<dbReference type="InterPro" id="IPR012337">
    <property type="entry name" value="RNaseH-like_sf"/>
</dbReference>
<dbReference type="Pfam" id="PF00136">
    <property type="entry name" value="DNA_pol_B"/>
    <property type="match status" value="1"/>
</dbReference>
<dbReference type="InterPro" id="IPR006133">
    <property type="entry name" value="DNA-dir_DNA_pol_B_exonuc"/>
</dbReference>
<dbReference type="SUPFAM" id="SSF53098">
    <property type="entry name" value="Ribonuclease H-like"/>
    <property type="match status" value="1"/>
</dbReference>
<dbReference type="PRINTS" id="PR00106">
    <property type="entry name" value="DNAPOLB"/>
</dbReference>
<dbReference type="Gene3D" id="1.10.287.690">
    <property type="entry name" value="Helix hairpin bin"/>
    <property type="match status" value="1"/>
</dbReference>
<dbReference type="GO" id="GO:0008296">
    <property type="term" value="F:3'-5'-DNA exonuclease activity"/>
    <property type="evidence" value="ECO:0007669"/>
    <property type="project" value="TreeGrafter"/>
</dbReference>
<keyword evidence="3" id="KW-0808">Transferase</keyword>
<protein>
    <recommendedName>
        <fullName evidence="2">DNA-directed DNA polymerase</fullName>
        <ecNumber evidence="2">2.7.7.7</ecNumber>
    </recommendedName>
</protein>
<organism evidence="10">
    <name type="scientific">viral metagenome</name>
    <dbReference type="NCBI Taxonomy" id="1070528"/>
    <lineage>
        <taxon>unclassified sequences</taxon>
        <taxon>metagenomes</taxon>
        <taxon>organismal metagenomes</taxon>
    </lineage>
</organism>
<dbReference type="GO" id="GO:0006297">
    <property type="term" value="P:nucleotide-excision repair, DNA gap filling"/>
    <property type="evidence" value="ECO:0007669"/>
    <property type="project" value="TreeGrafter"/>
</dbReference>
<dbReference type="GO" id="GO:0045004">
    <property type="term" value="P:DNA replication proofreading"/>
    <property type="evidence" value="ECO:0007669"/>
    <property type="project" value="TreeGrafter"/>
</dbReference>
<dbReference type="Gene3D" id="3.30.420.10">
    <property type="entry name" value="Ribonuclease H-like superfamily/Ribonuclease H"/>
    <property type="match status" value="1"/>
</dbReference>
<feature type="domain" description="DNA-directed DNA polymerase family B exonuclease" evidence="9">
    <location>
        <begin position="140"/>
        <end position="376"/>
    </location>
</feature>
<evidence type="ECO:0000256" key="5">
    <source>
        <dbReference type="ARBA" id="ARBA00022932"/>
    </source>
</evidence>
<dbReference type="InterPro" id="IPR023211">
    <property type="entry name" value="DNA_pol_palm_dom_sf"/>
</dbReference>
<dbReference type="Gene3D" id="1.10.132.60">
    <property type="entry name" value="DNA polymerase family B, C-terminal domain"/>
    <property type="match status" value="1"/>
</dbReference>
<dbReference type="PANTHER" id="PTHR10322:SF23">
    <property type="entry name" value="DNA POLYMERASE DELTA CATALYTIC SUBUNIT"/>
    <property type="match status" value="1"/>
</dbReference>
<keyword evidence="6" id="KW-0238">DNA-binding</keyword>
<dbReference type="GO" id="GO:0043625">
    <property type="term" value="C:delta DNA polymerase complex"/>
    <property type="evidence" value="ECO:0007669"/>
    <property type="project" value="TreeGrafter"/>
</dbReference>
<dbReference type="GO" id="GO:0003677">
    <property type="term" value="F:DNA binding"/>
    <property type="evidence" value="ECO:0007669"/>
    <property type="project" value="UniProtKB-KW"/>
</dbReference>
<evidence type="ECO:0000256" key="1">
    <source>
        <dbReference type="ARBA" id="ARBA00005755"/>
    </source>
</evidence>
<evidence type="ECO:0000256" key="3">
    <source>
        <dbReference type="ARBA" id="ARBA00022679"/>
    </source>
</evidence>
<dbReference type="InterPro" id="IPR036397">
    <property type="entry name" value="RNaseH_sf"/>
</dbReference>
<evidence type="ECO:0000256" key="4">
    <source>
        <dbReference type="ARBA" id="ARBA00022695"/>
    </source>
</evidence>
<accession>A0A6C0LZ52</accession>
<dbReference type="SMART" id="SM00486">
    <property type="entry name" value="POLBc"/>
    <property type="match status" value="1"/>
</dbReference>